<sequence>MAISLCRNSASPVLDASSPVPASEPRSRVHLASCRVVTCPACVKIGATRARAHAHSEGGTRKADASRRRTREPACIATRPSPRRRRFLTNIRHISSTRRPRTYSVADLDKKIICLVLTAVFTRVIALTMYNLYDVFIVLGSEHTTIEVHMPGYE</sequence>
<keyword evidence="2" id="KW-1185">Reference proteome</keyword>
<reference evidence="1" key="2">
    <citation type="journal article" date="2022" name="New Phytol.">
        <title>Evolutionary transition to the ectomycorrhizal habit in the genomes of a hyperdiverse lineage of mushroom-forming fungi.</title>
        <authorList>
            <person name="Looney B."/>
            <person name="Miyauchi S."/>
            <person name="Morin E."/>
            <person name="Drula E."/>
            <person name="Courty P.E."/>
            <person name="Kohler A."/>
            <person name="Kuo A."/>
            <person name="LaButti K."/>
            <person name="Pangilinan J."/>
            <person name="Lipzen A."/>
            <person name="Riley R."/>
            <person name="Andreopoulos W."/>
            <person name="He G."/>
            <person name="Johnson J."/>
            <person name="Nolan M."/>
            <person name="Tritt A."/>
            <person name="Barry K.W."/>
            <person name="Grigoriev I.V."/>
            <person name="Nagy L.G."/>
            <person name="Hibbett D."/>
            <person name="Henrissat B."/>
            <person name="Matheny P.B."/>
            <person name="Labbe J."/>
            <person name="Martin F.M."/>
        </authorList>
    </citation>
    <scope>NUCLEOTIDE SEQUENCE</scope>
    <source>
        <strain evidence="1">HHB10654</strain>
    </source>
</reference>
<accession>A0ACB8SQ70</accession>
<dbReference type="EMBL" id="MU277241">
    <property type="protein sequence ID" value="KAI0057891.1"/>
    <property type="molecule type" value="Genomic_DNA"/>
</dbReference>
<reference evidence="1" key="1">
    <citation type="submission" date="2021-03" db="EMBL/GenBank/DDBJ databases">
        <authorList>
            <consortium name="DOE Joint Genome Institute"/>
            <person name="Ahrendt S."/>
            <person name="Looney B.P."/>
            <person name="Miyauchi S."/>
            <person name="Morin E."/>
            <person name="Drula E."/>
            <person name="Courty P.E."/>
            <person name="Chicoki N."/>
            <person name="Fauchery L."/>
            <person name="Kohler A."/>
            <person name="Kuo A."/>
            <person name="Labutti K."/>
            <person name="Pangilinan J."/>
            <person name="Lipzen A."/>
            <person name="Riley R."/>
            <person name="Andreopoulos W."/>
            <person name="He G."/>
            <person name="Johnson J."/>
            <person name="Barry K.W."/>
            <person name="Grigoriev I.V."/>
            <person name="Nagy L."/>
            <person name="Hibbett D."/>
            <person name="Henrissat B."/>
            <person name="Matheny P.B."/>
            <person name="Labbe J."/>
            <person name="Martin F."/>
        </authorList>
    </citation>
    <scope>NUCLEOTIDE SEQUENCE</scope>
    <source>
        <strain evidence="1">HHB10654</strain>
    </source>
</reference>
<dbReference type="Proteomes" id="UP000814140">
    <property type="component" value="Unassembled WGS sequence"/>
</dbReference>
<evidence type="ECO:0000313" key="1">
    <source>
        <dbReference type="EMBL" id="KAI0057891.1"/>
    </source>
</evidence>
<name>A0ACB8SQ70_9AGAM</name>
<organism evidence="1 2">
    <name type="scientific">Artomyces pyxidatus</name>
    <dbReference type="NCBI Taxonomy" id="48021"/>
    <lineage>
        <taxon>Eukaryota</taxon>
        <taxon>Fungi</taxon>
        <taxon>Dikarya</taxon>
        <taxon>Basidiomycota</taxon>
        <taxon>Agaricomycotina</taxon>
        <taxon>Agaricomycetes</taxon>
        <taxon>Russulales</taxon>
        <taxon>Auriscalpiaceae</taxon>
        <taxon>Artomyces</taxon>
    </lineage>
</organism>
<evidence type="ECO:0000313" key="2">
    <source>
        <dbReference type="Proteomes" id="UP000814140"/>
    </source>
</evidence>
<comment type="caution">
    <text evidence="1">The sequence shown here is derived from an EMBL/GenBank/DDBJ whole genome shotgun (WGS) entry which is preliminary data.</text>
</comment>
<protein>
    <submittedName>
        <fullName evidence="1">Uncharacterized protein</fullName>
    </submittedName>
</protein>
<gene>
    <name evidence="1" type="ORF">BV25DRAFT_1335994</name>
</gene>
<proteinExistence type="predicted"/>